<keyword evidence="2" id="KW-1185">Reference proteome</keyword>
<evidence type="ECO:0000313" key="1">
    <source>
        <dbReference type="EMBL" id="KAA2242799.1"/>
    </source>
</evidence>
<dbReference type="AlphaFoldDB" id="A0A5B2VXP2"/>
<accession>A0A5B2VXP2</accession>
<dbReference type="RefSeq" id="WP_149837675.1">
    <property type="nucleotide sequence ID" value="NZ_VUOC01000002.1"/>
</dbReference>
<dbReference type="SUPFAM" id="SSF69279">
    <property type="entry name" value="Phage tail proteins"/>
    <property type="match status" value="1"/>
</dbReference>
<reference evidence="1 2" key="1">
    <citation type="submission" date="2019-09" db="EMBL/GenBank/DDBJ databases">
        <title>Chitinophaga ginsengihumi sp. nov., isolated from soil of ginseng rhizosphere.</title>
        <authorList>
            <person name="Lee J."/>
        </authorList>
    </citation>
    <scope>NUCLEOTIDE SEQUENCE [LARGE SCALE GENOMIC DNA]</scope>
    <source>
        <strain evidence="1 2">BN140078</strain>
    </source>
</reference>
<protein>
    <submittedName>
        <fullName evidence="1">Uncharacterized protein</fullName>
    </submittedName>
</protein>
<name>A0A5B2VXP2_9BACT</name>
<gene>
    <name evidence="1" type="ORF">F0L74_09735</name>
</gene>
<evidence type="ECO:0000313" key="2">
    <source>
        <dbReference type="Proteomes" id="UP000324611"/>
    </source>
</evidence>
<sequence length="410" mass="46392">MYIVVTNITFFQQPTTDYPSRRAVLHYDFVTEYEASDSWADLTNKAKITMPKNIRVRFGDGQTRPTGAGVGETDNINLGGFSDNVPLFLKGDKVTIEGGYKYFDVQGNQKVTTSVLFTGFISQVTSKKPVVLELEDNMWKLKQIIAPNKAYPATATLEDILRDLLAGTDFTVNALTKTTFGAFRTQNETVCEVLARLRKDYHFESYFRGNELRSGSIVYLESDAVVSGKKIFKFQQNIISDELDYKRKDDIRLSAVAYSINRKELEVTTKSGKQKTKHERLEVLVTQSDNGFISKVKPPGEKAEFAPNTAGERRTLYFWNVSTTAELTELATNELKKYYYTGFKGKFTTFGIPYVRMGDNVDILDDILPERNGRYKVKAVDYQGGVNTGMRQVIHLDYLITRLDKNGVAI</sequence>
<dbReference type="EMBL" id="VUOC01000002">
    <property type="protein sequence ID" value="KAA2242799.1"/>
    <property type="molecule type" value="Genomic_DNA"/>
</dbReference>
<proteinExistence type="predicted"/>
<organism evidence="1 2">
    <name type="scientific">Chitinophaga agrisoli</name>
    <dbReference type="NCBI Taxonomy" id="2607653"/>
    <lineage>
        <taxon>Bacteria</taxon>
        <taxon>Pseudomonadati</taxon>
        <taxon>Bacteroidota</taxon>
        <taxon>Chitinophagia</taxon>
        <taxon>Chitinophagales</taxon>
        <taxon>Chitinophagaceae</taxon>
        <taxon>Chitinophaga</taxon>
    </lineage>
</organism>
<dbReference type="Proteomes" id="UP000324611">
    <property type="component" value="Unassembled WGS sequence"/>
</dbReference>
<reference evidence="1 2" key="2">
    <citation type="submission" date="2019-09" db="EMBL/GenBank/DDBJ databases">
        <authorList>
            <person name="Jin C."/>
        </authorList>
    </citation>
    <scope>NUCLEOTIDE SEQUENCE [LARGE SCALE GENOMIC DNA]</scope>
    <source>
        <strain evidence="1 2">BN140078</strain>
    </source>
</reference>
<comment type="caution">
    <text evidence="1">The sequence shown here is derived from an EMBL/GenBank/DDBJ whole genome shotgun (WGS) entry which is preliminary data.</text>
</comment>